<keyword evidence="2" id="KW-1185">Reference proteome</keyword>
<dbReference type="Proteomes" id="UP001057402">
    <property type="component" value="Chromosome 3"/>
</dbReference>
<dbReference type="EMBL" id="CM042882">
    <property type="protein sequence ID" value="KAI4379974.1"/>
    <property type="molecule type" value="Genomic_DNA"/>
</dbReference>
<reference evidence="2" key="1">
    <citation type="journal article" date="2023" name="Front. Plant Sci.">
        <title>Chromosomal-level genome assembly of Melastoma candidum provides insights into trichome evolution.</title>
        <authorList>
            <person name="Zhong Y."/>
            <person name="Wu W."/>
            <person name="Sun C."/>
            <person name="Zou P."/>
            <person name="Liu Y."/>
            <person name="Dai S."/>
            <person name="Zhou R."/>
        </authorList>
    </citation>
    <scope>NUCLEOTIDE SEQUENCE [LARGE SCALE GENOMIC DNA]</scope>
</reference>
<proteinExistence type="predicted"/>
<sequence>MCGYQDSQMENQRRVYRKERLARLFSESRELSDIGALCVHHVGILCENLEKSLDYYHDLLGLEMTEARPYDKLPHRGLWFWVGSEMIHLMELPNPDPLTGRPEHGSRDWHTCIAIKDVAS</sequence>
<accession>A0ACB9RMA0</accession>
<gene>
    <name evidence="1" type="ORF">MLD38_006210</name>
</gene>
<evidence type="ECO:0000313" key="2">
    <source>
        <dbReference type="Proteomes" id="UP001057402"/>
    </source>
</evidence>
<evidence type="ECO:0000313" key="1">
    <source>
        <dbReference type="EMBL" id="KAI4379974.1"/>
    </source>
</evidence>
<comment type="caution">
    <text evidence="1">The sequence shown here is derived from an EMBL/GenBank/DDBJ whole genome shotgun (WGS) entry which is preliminary data.</text>
</comment>
<protein>
    <submittedName>
        <fullName evidence="1">Uncharacterized protein</fullName>
    </submittedName>
</protein>
<organism evidence="1 2">
    <name type="scientific">Melastoma candidum</name>
    <dbReference type="NCBI Taxonomy" id="119954"/>
    <lineage>
        <taxon>Eukaryota</taxon>
        <taxon>Viridiplantae</taxon>
        <taxon>Streptophyta</taxon>
        <taxon>Embryophyta</taxon>
        <taxon>Tracheophyta</taxon>
        <taxon>Spermatophyta</taxon>
        <taxon>Magnoliopsida</taxon>
        <taxon>eudicotyledons</taxon>
        <taxon>Gunneridae</taxon>
        <taxon>Pentapetalae</taxon>
        <taxon>rosids</taxon>
        <taxon>malvids</taxon>
        <taxon>Myrtales</taxon>
        <taxon>Melastomataceae</taxon>
        <taxon>Melastomatoideae</taxon>
        <taxon>Melastomateae</taxon>
        <taxon>Melastoma</taxon>
    </lineage>
</organism>
<name>A0ACB9RMA0_9MYRT</name>